<dbReference type="Pfam" id="PF18985">
    <property type="entry name" value="DUF5718"/>
    <property type="match status" value="1"/>
</dbReference>
<gene>
    <name evidence="1" type="ORF">VCR5J5_1360064</name>
</gene>
<dbReference type="InterPro" id="IPR043776">
    <property type="entry name" value="DUF5718"/>
</dbReference>
<protein>
    <submittedName>
        <fullName evidence="1">Uncharacterized protein</fullName>
    </submittedName>
</protein>
<dbReference type="RefSeq" id="WP_055318500.1">
    <property type="nucleotide sequence ID" value="NZ_CAWOKV010000014.1"/>
</dbReference>
<dbReference type="Proteomes" id="UP000049495">
    <property type="component" value="Unassembled WGS sequence"/>
</dbReference>
<evidence type="ECO:0000313" key="1">
    <source>
        <dbReference type="EMBL" id="CDT00444.1"/>
    </source>
</evidence>
<dbReference type="AlphaFoldDB" id="A0A822MNT9"/>
<evidence type="ECO:0000313" key="2">
    <source>
        <dbReference type="Proteomes" id="UP000049495"/>
    </source>
</evidence>
<accession>A0A822MNT9</accession>
<comment type="caution">
    <text evidence="1">The sequence shown here is derived from an EMBL/GenBank/DDBJ whole genome shotgun (WGS) entry which is preliminary data.</text>
</comment>
<organism evidence="1 2">
    <name type="scientific">Vibrio crassostreae</name>
    <dbReference type="NCBI Taxonomy" id="246167"/>
    <lineage>
        <taxon>Bacteria</taxon>
        <taxon>Pseudomonadati</taxon>
        <taxon>Pseudomonadota</taxon>
        <taxon>Gammaproteobacteria</taxon>
        <taxon>Vibrionales</taxon>
        <taxon>Vibrionaceae</taxon>
        <taxon>Vibrio</taxon>
    </lineage>
</organism>
<name>A0A822MNT9_9VIBR</name>
<proteinExistence type="predicted"/>
<reference evidence="2" key="1">
    <citation type="submission" date="2014-06" db="EMBL/GenBank/DDBJ databases">
        <authorList>
            <person name="Le Roux Frederique"/>
        </authorList>
    </citation>
    <scope>NUCLEOTIDE SEQUENCE [LARGE SCALE GENOMIC DNA]</scope>
    <source>
        <strain evidence="2">J5-5</strain>
    </source>
</reference>
<sequence length="275" mass="30591">MKYENVMILGIAGNFAGHLEQAGEAEDFQKMTFDDPNQPKALFPIYTPSSESDSFLSVYPLSEAGLRAPNNADNLQIEPEVMLLFDVTYVDGAVSTLNPTHFGAFNDCSIRRPGAKKISEKKNWGVASKGISNVVFEIDSFEAGGVIDKYRIASFHGRNGRVEAYGEDCKLNEYSYFHERLISWSIDRMNNQIDTGPAEDIAALLATSGYPEQIMIAIGATRYTDYGHSHFLERDDISMVVVYDGSKYTPEDVMRMAESGKFEKEGMSSIVQQVL</sequence>
<dbReference type="OrthoDB" id="356878at2"/>
<dbReference type="EMBL" id="CCJV01000042">
    <property type="protein sequence ID" value="CDT00444.1"/>
    <property type="molecule type" value="Genomic_DNA"/>
</dbReference>